<feature type="region of interest" description="Disordered" evidence="1">
    <location>
        <begin position="1"/>
        <end position="73"/>
    </location>
</feature>
<accession>A0A8J9VC75</accession>
<evidence type="ECO:0000313" key="3">
    <source>
        <dbReference type="Proteomes" id="UP000838412"/>
    </source>
</evidence>
<dbReference type="EMBL" id="OV696686">
    <property type="protein sequence ID" value="CAH1233953.1"/>
    <property type="molecule type" value="Genomic_DNA"/>
</dbReference>
<keyword evidence="3" id="KW-1185">Reference proteome</keyword>
<organism evidence="2 3">
    <name type="scientific">Branchiostoma lanceolatum</name>
    <name type="common">Common lancelet</name>
    <name type="synonym">Amphioxus lanceolatum</name>
    <dbReference type="NCBI Taxonomy" id="7740"/>
    <lineage>
        <taxon>Eukaryota</taxon>
        <taxon>Metazoa</taxon>
        <taxon>Chordata</taxon>
        <taxon>Cephalochordata</taxon>
        <taxon>Leptocardii</taxon>
        <taxon>Amphioxiformes</taxon>
        <taxon>Branchiostomatidae</taxon>
        <taxon>Branchiostoma</taxon>
    </lineage>
</organism>
<protein>
    <submittedName>
        <fullName evidence="2">Hypp861 protein</fullName>
    </submittedName>
</protein>
<proteinExistence type="predicted"/>
<reference evidence="2" key="1">
    <citation type="submission" date="2022-01" db="EMBL/GenBank/DDBJ databases">
        <authorList>
            <person name="Braso-Vives M."/>
        </authorList>
    </citation>
    <scope>NUCLEOTIDE SEQUENCE</scope>
</reference>
<dbReference type="AlphaFoldDB" id="A0A8J9VC75"/>
<evidence type="ECO:0000313" key="2">
    <source>
        <dbReference type="EMBL" id="CAH1233953.1"/>
    </source>
</evidence>
<name>A0A8J9VC75_BRALA</name>
<sequence>MAGDFYYGSRIDPQKGCDSGRPVGLTFSRRRRGEVEGCADGNQPQRPQMEPIDRSCRLSNLSSDPADLSRPPC</sequence>
<dbReference type="Proteomes" id="UP000838412">
    <property type="component" value="Chromosome 1"/>
</dbReference>
<evidence type="ECO:0000256" key="1">
    <source>
        <dbReference type="SAM" id="MobiDB-lite"/>
    </source>
</evidence>
<gene>
    <name evidence="2" type="primary">Hypp861</name>
    <name evidence="2" type="ORF">BLAG_LOCUS2534</name>
</gene>